<keyword evidence="6 8" id="KW-0067">ATP-binding</keyword>
<keyword evidence="4 8" id="KW-0566">Pantothenate biosynthesis</keyword>
<dbReference type="InterPro" id="IPR042176">
    <property type="entry name" value="Pantoate_ligase_C"/>
</dbReference>
<dbReference type="EC" id="6.3.2.1" evidence="8"/>
<dbReference type="GO" id="GO:0004592">
    <property type="term" value="F:pantoate-beta-alanine ligase activity"/>
    <property type="evidence" value="ECO:0007669"/>
    <property type="project" value="UniProtKB-EC"/>
</dbReference>
<organism evidence="10 11">
    <name type="scientific">Brachybacterium tyrofermentans</name>
    <dbReference type="NCBI Taxonomy" id="47848"/>
    <lineage>
        <taxon>Bacteria</taxon>
        <taxon>Bacillati</taxon>
        <taxon>Actinomycetota</taxon>
        <taxon>Actinomycetes</taxon>
        <taxon>Micrococcales</taxon>
        <taxon>Dermabacteraceae</taxon>
        <taxon>Brachybacterium</taxon>
    </lineage>
</organism>
<comment type="pathway">
    <text evidence="1 8">Cofactor biosynthesis; (R)-pantothenate biosynthesis; (R)-pantothenate from (R)-pantoate and beta-alanine: step 1/1.</text>
</comment>
<evidence type="ECO:0000256" key="1">
    <source>
        <dbReference type="ARBA" id="ARBA00004990"/>
    </source>
</evidence>
<feature type="binding site" evidence="8">
    <location>
        <begin position="77"/>
        <end position="84"/>
    </location>
    <ligand>
        <name>ATP</name>
        <dbReference type="ChEBI" id="CHEBI:30616"/>
    </ligand>
</feature>
<dbReference type="HAMAP" id="MF_00158">
    <property type="entry name" value="PanC"/>
    <property type="match status" value="1"/>
</dbReference>
<name>A0ABW0FE74_9MICO</name>
<evidence type="ECO:0000313" key="11">
    <source>
        <dbReference type="Proteomes" id="UP001595937"/>
    </source>
</evidence>
<evidence type="ECO:0000256" key="2">
    <source>
        <dbReference type="ARBA" id="ARBA00009256"/>
    </source>
</evidence>
<evidence type="ECO:0000256" key="4">
    <source>
        <dbReference type="ARBA" id="ARBA00022655"/>
    </source>
</evidence>
<dbReference type="InterPro" id="IPR014729">
    <property type="entry name" value="Rossmann-like_a/b/a_fold"/>
</dbReference>
<comment type="miscellaneous">
    <text evidence="8">The reaction proceeds by a bi uni uni bi ping pong mechanism.</text>
</comment>
<feature type="binding site" evidence="8">
    <location>
        <position position="108"/>
    </location>
    <ligand>
        <name>(R)-pantoate</name>
        <dbReference type="ChEBI" id="CHEBI:15980"/>
    </ligand>
</feature>
<feature type="binding site" evidence="8">
    <location>
        <position position="108"/>
    </location>
    <ligand>
        <name>beta-alanine</name>
        <dbReference type="ChEBI" id="CHEBI:57966"/>
    </ligand>
</feature>
<gene>
    <name evidence="8 10" type="primary">panC</name>
    <name evidence="10" type="ORF">ACFPK8_05180</name>
</gene>
<dbReference type="RefSeq" id="WP_193118172.1">
    <property type="nucleotide sequence ID" value="NZ_BAAAIR010000003.1"/>
</dbReference>
<reference evidence="11" key="1">
    <citation type="journal article" date="2019" name="Int. J. Syst. Evol. Microbiol.">
        <title>The Global Catalogue of Microorganisms (GCM) 10K type strain sequencing project: providing services to taxonomists for standard genome sequencing and annotation.</title>
        <authorList>
            <consortium name="The Broad Institute Genomics Platform"/>
            <consortium name="The Broad Institute Genome Sequencing Center for Infectious Disease"/>
            <person name="Wu L."/>
            <person name="Ma J."/>
        </authorList>
    </citation>
    <scope>NUCLEOTIDE SEQUENCE [LARGE SCALE GENOMIC DNA]</scope>
    <source>
        <strain evidence="11">CGMCC 1.16455</strain>
    </source>
</reference>
<dbReference type="Gene3D" id="3.30.1300.10">
    <property type="entry name" value="Pantoate-beta-alanine ligase, C-terminal domain"/>
    <property type="match status" value="1"/>
</dbReference>
<feature type="region of interest" description="Disordered" evidence="9">
    <location>
        <begin position="1"/>
        <end position="49"/>
    </location>
</feature>
<feature type="active site" description="Proton donor" evidence="8">
    <location>
        <position position="84"/>
    </location>
</feature>
<dbReference type="EMBL" id="JBHSLN010000016">
    <property type="protein sequence ID" value="MFC5296895.1"/>
    <property type="molecule type" value="Genomic_DNA"/>
</dbReference>
<dbReference type="Gene3D" id="3.40.50.620">
    <property type="entry name" value="HUPs"/>
    <property type="match status" value="1"/>
</dbReference>
<feature type="binding site" evidence="8">
    <location>
        <begin position="231"/>
        <end position="234"/>
    </location>
    <ligand>
        <name>ATP</name>
        <dbReference type="ChEBI" id="CHEBI:30616"/>
    </ligand>
</feature>
<evidence type="ECO:0000313" key="10">
    <source>
        <dbReference type="EMBL" id="MFC5296895.1"/>
    </source>
</evidence>
<evidence type="ECO:0000256" key="3">
    <source>
        <dbReference type="ARBA" id="ARBA00022598"/>
    </source>
</evidence>
<keyword evidence="11" id="KW-1185">Reference proteome</keyword>
<keyword evidence="3 8" id="KW-0436">Ligase</keyword>
<evidence type="ECO:0000256" key="7">
    <source>
        <dbReference type="ARBA" id="ARBA00048258"/>
    </source>
</evidence>
<dbReference type="Proteomes" id="UP001595937">
    <property type="component" value="Unassembled WGS sequence"/>
</dbReference>
<comment type="caution">
    <text evidence="10">The sequence shown here is derived from an EMBL/GenBank/DDBJ whole genome shotgun (WGS) entry which is preliminary data.</text>
</comment>
<dbReference type="InterPro" id="IPR003721">
    <property type="entry name" value="Pantoate_ligase"/>
</dbReference>
<dbReference type="PANTHER" id="PTHR21299:SF1">
    <property type="entry name" value="PANTOATE--BETA-ALANINE LIGASE"/>
    <property type="match status" value="1"/>
</dbReference>
<evidence type="ECO:0000256" key="9">
    <source>
        <dbReference type="SAM" id="MobiDB-lite"/>
    </source>
</evidence>
<evidence type="ECO:0000256" key="6">
    <source>
        <dbReference type="ARBA" id="ARBA00022840"/>
    </source>
</evidence>
<dbReference type="GeneID" id="303295605"/>
<comment type="caution">
    <text evidence="8">Lacks conserved residue(s) required for the propagation of feature annotation.</text>
</comment>
<keyword evidence="8" id="KW-0963">Cytoplasm</keyword>
<proteinExistence type="inferred from homology"/>
<comment type="catalytic activity">
    <reaction evidence="7 8">
        <text>(R)-pantoate + beta-alanine + ATP = (R)-pantothenate + AMP + diphosphate + H(+)</text>
        <dbReference type="Rhea" id="RHEA:10912"/>
        <dbReference type="ChEBI" id="CHEBI:15378"/>
        <dbReference type="ChEBI" id="CHEBI:15980"/>
        <dbReference type="ChEBI" id="CHEBI:29032"/>
        <dbReference type="ChEBI" id="CHEBI:30616"/>
        <dbReference type="ChEBI" id="CHEBI:33019"/>
        <dbReference type="ChEBI" id="CHEBI:57966"/>
        <dbReference type="ChEBI" id="CHEBI:456215"/>
        <dbReference type="EC" id="6.3.2.1"/>
    </reaction>
</comment>
<evidence type="ECO:0000256" key="5">
    <source>
        <dbReference type="ARBA" id="ARBA00022741"/>
    </source>
</evidence>
<protein>
    <recommendedName>
        <fullName evidence="8">Pantothenate synthetase</fullName>
        <shortName evidence="8">PS</shortName>
        <ecNumber evidence="8">6.3.2.1</ecNumber>
    </recommendedName>
    <alternativeName>
        <fullName evidence="8">Pantoate--beta-alanine ligase</fullName>
    </alternativeName>
    <alternativeName>
        <fullName evidence="8">Pantoate-activating enzyme</fullName>
    </alternativeName>
</protein>
<evidence type="ECO:0000256" key="8">
    <source>
        <dbReference type="HAMAP-Rule" id="MF_00158"/>
    </source>
</evidence>
<feature type="binding site" evidence="8">
    <location>
        <begin position="194"/>
        <end position="197"/>
    </location>
    <ligand>
        <name>ATP</name>
        <dbReference type="ChEBI" id="CHEBI:30616"/>
    </ligand>
</feature>
<comment type="similarity">
    <text evidence="2 8">Belongs to the pantothenate synthetase family.</text>
</comment>
<dbReference type="SUPFAM" id="SSF52374">
    <property type="entry name" value="Nucleotidylyl transferase"/>
    <property type="match status" value="1"/>
</dbReference>
<accession>A0ABW0FE74</accession>
<comment type="subcellular location">
    <subcellularLocation>
        <location evidence="8">Cytoplasm</location>
    </subcellularLocation>
</comment>
<dbReference type="NCBIfam" id="TIGR00018">
    <property type="entry name" value="panC"/>
    <property type="match status" value="1"/>
</dbReference>
<dbReference type="Pfam" id="PF02569">
    <property type="entry name" value="Pantoate_ligase"/>
    <property type="match status" value="1"/>
</dbReference>
<comment type="function">
    <text evidence="8">Catalyzes the condensation of pantoate with beta-alanine in an ATP-dependent reaction via a pantoyl-adenylate intermediate.</text>
</comment>
<feature type="binding site" evidence="8">
    <location>
        <position position="200"/>
    </location>
    <ligand>
        <name>(R)-pantoate</name>
        <dbReference type="ChEBI" id="CHEBI:15980"/>
    </ligand>
</feature>
<dbReference type="PANTHER" id="PTHR21299">
    <property type="entry name" value="CYTIDYLATE KINASE/PANTOATE-BETA-ALANINE LIGASE"/>
    <property type="match status" value="1"/>
</dbReference>
<keyword evidence="5 8" id="KW-0547">Nucleotide-binding</keyword>
<sequence length="327" mass="34383">MSTAPQAAPGAGEHSASAAGPDLAPEAGQNPAPGAGQHLASADGRTPDRDTALLTTKAQLREARARLDGTVAAVFTMGALHEGHLALVDRAREIADHVILTDFVNPLQFGPGEDFDAYPRVLEQDLALVDGLVDLVFAPSVQEMYPVLPPTVSVTAGRAGTILEGAARPGHFDGVVTVVTKLLQLTRPDLAVFGRKDAQQVAIIQQLVADLDLPVRIEPIEIQREHSGLARSSRNVYLTDQGREQALALSRTLASAQDAAPSNAALREALAAAVDRAEIEWAYALALDPSTLEEIDADHRGEVLVTLAGRVEGTRLLDAAVVVVTAP</sequence>
<comment type="subunit">
    <text evidence="8">Homodimer.</text>
</comment>